<protein>
    <recommendedName>
        <fullName evidence="6">Gram-positive cocci surface proteins LPxTG domain-containing protein</fullName>
    </recommendedName>
</protein>
<feature type="transmembrane region" description="Helical" evidence="2">
    <location>
        <begin position="296"/>
        <end position="316"/>
    </location>
</feature>
<evidence type="ECO:0008006" key="6">
    <source>
        <dbReference type="Google" id="ProtNLM"/>
    </source>
</evidence>
<sequence>MALLRKTSKIVRNTTGTVGIALVLASFAGASAAFADESLGFELEVIPAAVAPGEAVSFTSSDASPGQSVDVHFEYLTWFQPGSNIDYGPDFWGSVVLDPSDPNAGTITIPKAVAPGEYLIYYSCINGDAIYCQGEIPFTVLGDVPTEEPEGVEIRFAADSLQGKPGDPIRVTGDCFYNGVGADAAEASLSYTSMDDLTVSRYFGKFPLESNGILNQELQVPNDAKPPTDEVFSNRLSLECDLGDVVVGESRFAFTVQGDDNTSPISPPPAMPQTPATPQDLASAPQELAATGANEASLFLGAIGLLTLGAGLIMGARSRLRS</sequence>
<reference evidence="4 5" key="1">
    <citation type="submission" date="2020-03" db="EMBL/GenBank/DDBJ databases">
        <title>Leucobacter sp. nov., isolated from beetles.</title>
        <authorList>
            <person name="Hyun D.-W."/>
            <person name="Bae J.-W."/>
        </authorList>
    </citation>
    <scope>NUCLEOTIDE SEQUENCE [LARGE SCALE GENOMIC DNA]</scope>
    <source>
        <strain evidence="4 5">HDW9B</strain>
    </source>
</reference>
<evidence type="ECO:0000256" key="2">
    <source>
        <dbReference type="SAM" id="Phobius"/>
    </source>
</evidence>
<evidence type="ECO:0000313" key="5">
    <source>
        <dbReference type="Proteomes" id="UP000501387"/>
    </source>
</evidence>
<dbReference type="AlphaFoldDB" id="A0A6G8FHM0"/>
<keyword evidence="2" id="KW-0472">Membrane</keyword>
<feature type="signal peptide" evidence="3">
    <location>
        <begin position="1"/>
        <end position="35"/>
    </location>
</feature>
<feature type="chain" id="PRO_5026025550" description="Gram-positive cocci surface proteins LPxTG domain-containing protein" evidence="3">
    <location>
        <begin position="36"/>
        <end position="322"/>
    </location>
</feature>
<keyword evidence="2" id="KW-0812">Transmembrane</keyword>
<gene>
    <name evidence="4" type="ORF">G7067_04570</name>
</gene>
<dbReference type="Proteomes" id="UP000501387">
    <property type="component" value="Chromosome"/>
</dbReference>
<keyword evidence="2" id="KW-1133">Transmembrane helix</keyword>
<dbReference type="RefSeq" id="WP_166322316.1">
    <property type="nucleotide sequence ID" value="NZ_CP049934.1"/>
</dbReference>
<dbReference type="KEGG" id="lins:G7067_04570"/>
<dbReference type="EMBL" id="CP049934">
    <property type="protein sequence ID" value="QIM15851.1"/>
    <property type="molecule type" value="Genomic_DNA"/>
</dbReference>
<organism evidence="4 5">
    <name type="scientific">Leucobacter insecticola</name>
    <dbReference type="NCBI Taxonomy" id="2714934"/>
    <lineage>
        <taxon>Bacteria</taxon>
        <taxon>Bacillati</taxon>
        <taxon>Actinomycetota</taxon>
        <taxon>Actinomycetes</taxon>
        <taxon>Micrococcales</taxon>
        <taxon>Microbacteriaceae</taxon>
        <taxon>Leucobacter</taxon>
    </lineage>
</organism>
<keyword evidence="3" id="KW-0732">Signal</keyword>
<name>A0A6G8FHM0_9MICO</name>
<proteinExistence type="predicted"/>
<accession>A0A6G8FHM0</accession>
<keyword evidence="5" id="KW-1185">Reference proteome</keyword>
<evidence type="ECO:0000256" key="3">
    <source>
        <dbReference type="SAM" id="SignalP"/>
    </source>
</evidence>
<evidence type="ECO:0000313" key="4">
    <source>
        <dbReference type="EMBL" id="QIM15851.1"/>
    </source>
</evidence>
<evidence type="ECO:0000256" key="1">
    <source>
        <dbReference type="SAM" id="MobiDB-lite"/>
    </source>
</evidence>
<feature type="region of interest" description="Disordered" evidence="1">
    <location>
        <begin position="257"/>
        <end position="284"/>
    </location>
</feature>